<dbReference type="Pfam" id="PF00293">
    <property type="entry name" value="NUDIX"/>
    <property type="match status" value="1"/>
</dbReference>
<dbReference type="Gene3D" id="3.90.79.10">
    <property type="entry name" value="Nucleoside Triphosphate Pyrophosphohydrolase"/>
    <property type="match status" value="1"/>
</dbReference>
<comment type="caution">
    <text evidence="4">The sequence shown here is derived from an EMBL/GenBank/DDBJ whole genome shotgun (WGS) entry which is preliminary data.</text>
</comment>
<dbReference type="EC" id="3.6.1.13" evidence="4"/>
<dbReference type="GO" id="GO:0047631">
    <property type="term" value="F:ADP-ribose diphosphatase activity"/>
    <property type="evidence" value="ECO:0007669"/>
    <property type="project" value="UniProtKB-EC"/>
</dbReference>
<sequence length="248" mass="26563">MTSTADSPSGARAASSAGSHSFDVVDSEILVEAPIIALRRDQVRMPGGRVAAREIVEHFGAVAVVARDGAGRICLLQQWRQSAGERLVELPAGILDVAGEDPLVAARRELAEEAGVAAERWSLLTDIYTSPGFAEESVRVYLAEGLSSVDRPAPEDEEADMTESWVDLAEAADMVLRGEVTNSIAVAGILAAHVTLSEGRDRREADVPFTIRPTRLAERRAEALGPDADLKQVPQRDSKQDADADGRR</sequence>
<name>A0ABS4U6U9_9CORY</name>
<evidence type="ECO:0000259" key="3">
    <source>
        <dbReference type="PROSITE" id="PS51462"/>
    </source>
</evidence>
<feature type="domain" description="Nudix hydrolase" evidence="3">
    <location>
        <begin position="56"/>
        <end position="188"/>
    </location>
</feature>
<accession>A0ABS4U6U9</accession>
<dbReference type="InterPro" id="IPR015797">
    <property type="entry name" value="NUDIX_hydrolase-like_dom_sf"/>
</dbReference>
<reference evidence="4 5" key="1">
    <citation type="submission" date="2021-03" db="EMBL/GenBank/DDBJ databases">
        <title>Sequencing the genomes of 1000 actinobacteria strains.</title>
        <authorList>
            <person name="Klenk H.-P."/>
        </authorList>
    </citation>
    <scope>NUCLEOTIDE SEQUENCE [LARGE SCALE GENOMIC DNA]</scope>
    <source>
        <strain evidence="4 5">DSM 44506</strain>
    </source>
</reference>
<protein>
    <submittedName>
        <fullName evidence="4">ADP-ribose pyrophosphatase</fullName>
        <ecNumber evidence="4">3.6.1.13</ecNumber>
    </submittedName>
</protein>
<feature type="compositionally biased region" description="Basic and acidic residues" evidence="2">
    <location>
        <begin position="215"/>
        <end position="248"/>
    </location>
</feature>
<keyword evidence="5" id="KW-1185">Reference proteome</keyword>
<dbReference type="PROSITE" id="PS51462">
    <property type="entry name" value="NUDIX"/>
    <property type="match status" value="1"/>
</dbReference>
<proteinExistence type="predicted"/>
<dbReference type="SUPFAM" id="SSF55811">
    <property type="entry name" value="Nudix"/>
    <property type="match status" value="1"/>
</dbReference>
<evidence type="ECO:0000313" key="5">
    <source>
        <dbReference type="Proteomes" id="UP001519305"/>
    </source>
</evidence>
<dbReference type="EMBL" id="JAGINY010000001">
    <property type="protein sequence ID" value="MBP2332391.1"/>
    <property type="molecule type" value="Genomic_DNA"/>
</dbReference>
<dbReference type="CDD" id="cd24158">
    <property type="entry name" value="NUDIX_ADPRase_Rv1700"/>
    <property type="match status" value="1"/>
</dbReference>
<evidence type="ECO:0000256" key="1">
    <source>
        <dbReference type="ARBA" id="ARBA00022801"/>
    </source>
</evidence>
<evidence type="ECO:0000313" key="4">
    <source>
        <dbReference type="EMBL" id="MBP2332391.1"/>
    </source>
</evidence>
<dbReference type="PANTHER" id="PTHR11839:SF31">
    <property type="entry name" value="ADP-RIBOSE PYROPHOSPHATASE"/>
    <property type="match status" value="1"/>
</dbReference>
<feature type="region of interest" description="Disordered" evidence="2">
    <location>
        <begin position="207"/>
        <end position="248"/>
    </location>
</feature>
<gene>
    <name evidence="4" type="ORF">JOF33_001090</name>
</gene>
<dbReference type="Proteomes" id="UP001519305">
    <property type="component" value="Unassembled WGS sequence"/>
</dbReference>
<evidence type="ECO:0000256" key="2">
    <source>
        <dbReference type="SAM" id="MobiDB-lite"/>
    </source>
</evidence>
<keyword evidence="1 4" id="KW-0378">Hydrolase</keyword>
<dbReference type="PANTHER" id="PTHR11839">
    <property type="entry name" value="UDP/ADP-SUGAR PYROPHOSPHATASE"/>
    <property type="match status" value="1"/>
</dbReference>
<dbReference type="RefSeq" id="WP_209652751.1">
    <property type="nucleotide sequence ID" value="NZ_CP047357.1"/>
</dbReference>
<dbReference type="InterPro" id="IPR000086">
    <property type="entry name" value="NUDIX_hydrolase_dom"/>
</dbReference>
<organism evidence="4 5">
    <name type="scientific">Corynebacterium freneyi</name>
    <dbReference type="NCBI Taxonomy" id="134034"/>
    <lineage>
        <taxon>Bacteria</taxon>
        <taxon>Bacillati</taxon>
        <taxon>Actinomycetota</taxon>
        <taxon>Actinomycetes</taxon>
        <taxon>Mycobacteriales</taxon>
        <taxon>Corynebacteriaceae</taxon>
        <taxon>Corynebacterium</taxon>
    </lineage>
</organism>